<evidence type="ECO:0000313" key="2">
    <source>
        <dbReference type="Proteomes" id="UP000031829"/>
    </source>
</evidence>
<evidence type="ECO:0000313" key="1">
    <source>
        <dbReference type="EMBL" id="AJI21553.1"/>
    </source>
</evidence>
<reference evidence="1 2" key="1">
    <citation type="journal article" date="2015" name="Genome Announc.">
        <title>Complete genome sequences for 35 biothreat assay-relevant bacillus species.</title>
        <authorList>
            <person name="Johnson S.L."/>
            <person name="Daligault H.E."/>
            <person name="Davenport K.W."/>
            <person name="Jaissle J."/>
            <person name="Frey K.G."/>
            <person name="Ladner J.T."/>
            <person name="Broomall S.M."/>
            <person name="Bishop-Lilly K.A."/>
            <person name="Bruce D.C."/>
            <person name="Gibbons H.S."/>
            <person name="Coyne S.R."/>
            <person name="Lo C.C."/>
            <person name="Meincke L."/>
            <person name="Munk A.C."/>
            <person name="Koroleva G.I."/>
            <person name="Rosenzweig C.N."/>
            <person name="Palacios G.F."/>
            <person name="Redden C.L."/>
            <person name="Minogue T.D."/>
            <person name="Chain P.S."/>
        </authorList>
    </citation>
    <scope>NUCLEOTIDE SEQUENCE [LARGE SCALE GENOMIC DNA]</scope>
    <source>
        <strain evidence="2">ATCC 14581 / DSM 32 / JCM 2506 / NBRC 15308 / NCIMB 9376 / NCTC 10342 / NRRL B-14308 / VKM B-512</strain>
    </source>
</reference>
<dbReference type="Proteomes" id="UP000031829">
    <property type="component" value="Chromosome"/>
</dbReference>
<sequence length="77" mass="8718">MPGRRSGDRRTSQSRSIVDNFRRGDKIQVFSAGRQLDGNGTFIRAEGGFLVWEDNSGNRNTTSLESISVRRLRKRSC</sequence>
<proteinExistence type="predicted"/>
<organism evidence="1 2">
    <name type="scientific">Priestia megaterium (strain ATCC 14581 / DSM 32 / CCUG 1817 / JCM 2506 / NBRC 15308 / NCIMB 9376 / NCTC 10342 / NRRL B-14308 / VKM B-512 / Ford 19)</name>
    <name type="common">Bacillus megaterium</name>
    <dbReference type="NCBI Taxonomy" id="1348623"/>
    <lineage>
        <taxon>Bacteria</taxon>
        <taxon>Bacillati</taxon>
        <taxon>Bacillota</taxon>
        <taxon>Bacilli</taxon>
        <taxon>Bacillales</taxon>
        <taxon>Bacillaceae</taxon>
        <taxon>Priestia</taxon>
    </lineage>
</organism>
<dbReference type="GeneID" id="93641988"/>
<dbReference type="HOGENOM" id="CLU_182595_1_1_9"/>
<accession>A0A0B6ALR4</accession>
<dbReference type="KEGG" id="bmeg:BG04_3953"/>
<protein>
    <submittedName>
        <fullName evidence="1">Uncharacterized protein</fullName>
    </submittedName>
</protein>
<dbReference type="EMBL" id="CP009920">
    <property type="protein sequence ID" value="AJI21553.1"/>
    <property type="molecule type" value="Genomic_DNA"/>
</dbReference>
<name>A0A0B6ALR4_PRIM2</name>
<dbReference type="RefSeq" id="WP_051421143.1">
    <property type="nucleotide sequence ID" value="NZ_BCVB01000002.1"/>
</dbReference>
<gene>
    <name evidence="1" type="ORF">BG04_3953</name>
</gene>
<dbReference type="AlphaFoldDB" id="A0A0B6ALR4"/>